<dbReference type="Gene3D" id="1.10.510.10">
    <property type="entry name" value="Transferase(Phosphotransferase) domain 1"/>
    <property type="match status" value="1"/>
</dbReference>
<dbReference type="FunFam" id="3.30.200.20:FF:000201">
    <property type="entry name" value="TP53-regulating kinase isoform X1"/>
    <property type="match status" value="1"/>
</dbReference>
<dbReference type="GO" id="GO:0008033">
    <property type="term" value="P:tRNA processing"/>
    <property type="evidence" value="ECO:0007669"/>
    <property type="project" value="UniProtKB-KW"/>
</dbReference>
<feature type="domain" description="Protein kinase" evidence="12">
    <location>
        <begin position="1"/>
        <end position="210"/>
    </location>
</feature>
<dbReference type="GO" id="GO:0000408">
    <property type="term" value="C:EKC/KEOPS complex"/>
    <property type="evidence" value="ECO:0007669"/>
    <property type="project" value="UniProtKB-ARBA"/>
</dbReference>
<evidence type="ECO:0000256" key="8">
    <source>
        <dbReference type="ARBA" id="ARBA00022840"/>
    </source>
</evidence>
<gene>
    <name evidence="13" type="ORF">OdinLCB4_004375</name>
</gene>
<evidence type="ECO:0000313" key="13">
    <source>
        <dbReference type="EMBL" id="WEU39726.1"/>
    </source>
</evidence>
<evidence type="ECO:0000313" key="14">
    <source>
        <dbReference type="Proteomes" id="UP000186851"/>
    </source>
</evidence>
<keyword evidence="4 13" id="KW-0808">Transferase</keyword>
<protein>
    <recommendedName>
        <fullName evidence="2">non-specific serine/threonine protein kinase</fullName>
        <ecNumber evidence="2">2.7.11.1</ecNumber>
    </recommendedName>
</protein>
<reference evidence="13" key="1">
    <citation type="journal article" date="2017" name="Nature">
        <title>Asgard archaea illuminate the origin of eukaryotic cellular complexity.</title>
        <authorList>
            <person name="Zaremba-Niedzwiedzka K."/>
            <person name="Caceres E.F."/>
            <person name="Saw J.H."/>
            <person name="Backstrom D."/>
            <person name="Juzokaite L."/>
            <person name="Vancaester E."/>
            <person name="Seitz K.W."/>
            <person name="Anantharaman K."/>
            <person name="Starnawski P."/>
            <person name="Kjeldsen K.U."/>
            <person name="Scott M.B."/>
            <person name="Nunoura T."/>
            <person name="Banfield J.F."/>
            <person name="Schramm A."/>
            <person name="Baker B.J."/>
            <person name="Spang A."/>
            <person name="Ettema T.J.G."/>
        </authorList>
    </citation>
    <scope>NUCLEOTIDE SEQUENCE</scope>
    <source>
        <strain evidence="13">LCB_4</strain>
    </source>
</reference>
<keyword evidence="5" id="KW-0819">tRNA processing</keyword>
<accession>A0AAF0D150</accession>
<dbReference type="SUPFAM" id="SSF56112">
    <property type="entry name" value="Protein kinase-like (PK-like)"/>
    <property type="match status" value="1"/>
</dbReference>
<dbReference type="KEGG" id="oyw:OdinLCB4_004375"/>
<comment type="catalytic activity">
    <reaction evidence="9">
        <text>L-threonyl-[protein] + ATP = O-phospho-L-threonyl-[protein] + ADP + H(+)</text>
        <dbReference type="Rhea" id="RHEA:46608"/>
        <dbReference type="Rhea" id="RHEA-COMP:11060"/>
        <dbReference type="Rhea" id="RHEA-COMP:11605"/>
        <dbReference type="ChEBI" id="CHEBI:15378"/>
        <dbReference type="ChEBI" id="CHEBI:30013"/>
        <dbReference type="ChEBI" id="CHEBI:30616"/>
        <dbReference type="ChEBI" id="CHEBI:61977"/>
        <dbReference type="ChEBI" id="CHEBI:456216"/>
        <dbReference type="EC" id="2.7.11.1"/>
    </reaction>
</comment>
<dbReference type="NCBIfam" id="NF011463">
    <property type="entry name" value="PRK14879.1-4"/>
    <property type="match status" value="1"/>
</dbReference>
<dbReference type="EC" id="2.7.11.1" evidence="2"/>
<comment type="subunit">
    <text evidence="11">Component of the KEOPS complex that consists of Kae1, Bud32, Cgi121 and Pcc1; the whole complex dimerizes.</text>
</comment>
<dbReference type="PANTHER" id="PTHR12209:SF0">
    <property type="entry name" value="EKC_KEOPS COMPLEX SUBUNIT TP53RK"/>
    <property type="match status" value="1"/>
</dbReference>
<dbReference type="NCBIfam" id="TIGR03724">
    <property type="entry name" value="arch_bud32"/>
    <property type="match status" value="1"/>
</dbReference>
<evidence type="ECO:0000256" key="4">
    <source>
        <dbReference type="ARBA" id="ARBA00022679"/>
    </source>
</evidence>
<dbReference type="GO" id="GO:0005829">
    <property type="term" value="C:cytosol"/>
    <property type="evidence" value="ECO:0007669"/>
    <property type="project" value="TreeGrafter"/>
</dbReference>
<proteinExistence type="inferred from homology"/>
<dbReference type="GO" id="GO:0004674">
    <property type="term" value="F:protein serine/threonine kinase activity"/>
    <property type="evidence" value="ECO:0007669"/>
    <property type="project" value="UniProtKB-KW"/>
</dbReference>
<organism evidence="13 14">
    <name type="scientific">Odinarchaeota yellowstonii (strain LCB_4)</name>
    <dbReference type="NCBI Taxonomy" id="1841599"/>
    <lineage>
        <taxon>Archaea</taxon>
        <taxon>Promethearchaeati</taxon>
        <taxon>Candidatus Odinarchaeota</taxon>
        <taxon>Candidatus Odinarchaeia</taxon>
        <taxon>Candidatus Odinarchaeales</taxon>
        <taxon>Candidatus Odinarchaeaceae</taxon>
        <taxon>Candidatus Odinarchaeum</taxon>
    </lineage>
</organism>
<evidence type="ECO:0000256" key="6">
    <source>
        <dbReference type="ARBA" id="ARBA00022741"/>
    </source>
</evidence>
<evidence type="ECO:0000256" key="7">
    <source>
        <dbReference type="ARBA" id="ARBA00022777"/>
    </source>
</evidence>
<dbReference type="InterPro" id="IPR000719">
    <property type="entry name" value="Prot_kinase_dom"/>
</dbReference>
<dbReference type="Gene3D" id="3.30.200.20">
    <property type="entry name" value="Phosphorylase Kinase, domain 1"/>
    <property type="match status" value="1"/>
</dbReference>
<dbReference type="PANTHER" id="PTHR12209">
    <property type="entry name" value="NON-SPECIFIC SERINE/THREONINE PROTEIN KINASE"/>
    <property type="match status" value="1"/>
</dbReference>
<dbReference type="AlphaFoldDB" id="A0AAF0D150"/>
<evidence type="ECO:0000256" key="10">
    <source>
        <dbReference type="ARBA" id="ARBA00048679"/>
    </source>
</evidence>
<dbReference type="InterPro" id="IPR022495">
    <property type="entry name" value="Bud32"/>
</dbReference>
<evidence type="ECO:0000256" key="2">
    <source>
        <dbReference type="ARBA" id="ARBA00012513"/>
    </source>
</evidence>
<dbReference type="EMBL" id="CP091871">
    <property type="protein sequence ID" value="WEU39726.1"/>
    <property type="molecule type" value="Genomic_DNA"/>
</dbReference>
<reference evidence="13" key="2">
    <citation type="journal article" date="2022" name="Nat. Microbiol.">
        <title>A closed Candidatus Odinarchaeum chromosome exposes Asgard archaeal viruses.</title>
        <authorList>
            <person name="Tamarit D."/>
            <person name="Caceres E.F."/>
            <person name="Krupovic M."/>
            <person name="Nijland R."/>
            <person name="Eme L."/>
            <person name="Robinson N.P."/>
            <person name="Ettema T.J.G."/>
        </authorList>
    </citation>
    <scope>NUCLEOTIDE SEQUENCE</scope>
    <source>
        <strain evidence="13">LCB_4</strain>
    </source>
</reference>
<evidence type="ECO:0000256" key="3">
    <source>
        <dbReference type="ARBA" id="ARBA00022527"/>
    </source>
</evidence>
<keyword evidence="8" id="KW-0067">ATP-binding</keyword>
<evidence type="ECO:0000256" key="9">
    <source>
        <dbReference type="ARBA" id="ARBA00047899"/>
    </source>
</evidence>
<keyword evidence="6" id="KW-0547">Nucleotide-binding</keyword>
<evidence type="ECO:0000256" key="5">
    <source>
        <dbReference type="ARBA" id="ARBA00022694"/>
    </source>
</evidence>
<evidence type="ECO:0000256" key="11">
    <source>
        <dbReference type="ARBA" id="ARBA00065170"/>
    </source>
</evidence>
<evidence type="ECO:0000256" key="1">
    <source>
        <dbReference type="ARBA" id="ARBA00010630"/>
    </source>
</evidence>
<name>A0AAF0D150_ODILC</name>
<dbReference type="Proteomes" id="UP000186851">
    <property type="component" value="Chromosome"/>
</dbReference>
<dbReference type="NCBIfam" id="NF011462">
    <property type="entry name" value="PRK14879.1-3"/>
    <property type="match status" value="1"/>
</dbReference>
<dbReference type="InterPro" id="IPR008266">
    <property type="entry name" value="Tyr_kinase_AS"/>
</dbReference>
<dbReference type="PROSITE" id="PS00109">
    <property type="entry name" value="PROTEIN_KINASE_TYR"/>
    <property type="match status" value="1"/>
</dbReference>
<evidence type="ECO:0000259" key="12">
    <source>
        <dbReference type="PROSITE" id="PS50011"/>
    </source>
</evidence>
<dbReference type="InterPro" id="IPR011009">
    <property type="entry name" value="Kinase-like_dom_sf"/>
</dbReference>
<comment type="similarity">
    <text evidence="1">Belongs to the protein kinase superfamily. BUD32 family.</text>
</comment>
<dbReference type="GO" id="GO:0005524">
    <property type="term" value="F:ATP binding"/>
    <property type="evidence" value="ECO:0007669"/>
    <property type="project" value="UniProtKB-KW"/>
</dbReference>
<comment type="catalytic activity">
    <reaction evidence="10">
        <text>L-seryl-[protein] + ATP = O-phospho-L-seryl-[protein] + ADP + H(+)</text>
        <dbReference type="Rhea" id="RHEA:17989"/>
        <dbReference type="Rhea" id="RHEA-COMP:9863"/>
        <dbReference type="Rhea" id="RHEA-COMP:11604"/>
        <dbReference type="ChEBI" id="CHEBI:15378"/>
        <dbReference type="ChEBI" id="CHEBI:29999"/>
        <dbReference type="ChEBI" id="CHEBI:30616"/>
        <dbReference type="ChEBI" id="CHEBI:83421"/>
        <dbReference type="ChEBI" id="CHEBI:456216"/>
        <dbReference type="EC" id="2.7.11.1"/>
    </reaction>
</comment>
<sequence length="210" mass="24393">MLIAKGAEACLYKSRWHGFDVVVKERIKKNYRHPILDHKLRAYRTVSEARMMNEARAVGVPTPIVYDVDLENTRIIYEYIEGVKIKNIIERLGEMERRNLNRRIGLLIGLLHKHGLIHGDLTTSNMLLKSSGNIYFIDFGLCEHSNDIENKGVDLHLMKRALESTHFRIASTSFREILEGYRETAGDEAEEVIKRISLIEKRGRYISDRR</sequence>
<keyword evidence="7 13" id="KW-0418">Kinase</keyword>
<keyword evidence="3 13" id="KW-0723">Serine/threonine-protein kinase</keyword>
<dbReference type="PROSITE" id="PS50011">
    <property type="entry name" value="PROTEIN_KINASE_DOM"/>
    <property type="match status" value="1"/>
</dbReference>
<dbReference type="Pfam" id="PF00069">
    <property type="entry name" value="Pkinase"/>
    <property type="match status" value="1"/>
</dbReference>